<keyword evidence="1" id="KW-0812">Transmembrane</keyword>
<feature type="transmembrane region" description="Helical" evidence="1">
    <location>
        <begin position="13"/>
        <end position="32"/>
    </location>
</feature>
<keyword evidence="1" id="KW-0472">Membrane</keyword>
<evidence type="ECO:0000313" key="5">
    <source>
        <dbReference type="Proteomes" id="UP000008810"/>
    </source>
</evidence>
<organism evidence="4">
    <name type="scientific">Brachypodium distachyon</name>
    <name type="common">Purple false brome</name>
    <name type="synonym">Trachynia distachya</name>
    <dbReference type="NCBI Taxonomy" id="15368"/>
    <lineage>
        <taxon>Eukaryota</taxon>
        <taxon>Viridiplantae</taxon>
        <taxon>Streptophyta</taxon>
        <taxon>Embryophyta</taxon>
        <taxon>Tracheophyta</taxon>
        <taxon>Spermatophyta</taxon>
        <taxon>Magnoliopsida</taxon>
        <taxon>Liliopsida</taxon>
        <taxon>Poales</taxon>
        <taxon>Poaceae</taxon>
        <taxon>BOP clade</taxon>
        <taxon>Pooideae</taxon>
        <taxon>Stipodae</taxon>
        <taxon>Brachypodieae</taxon>
        <taxon>Brachypodium</taxon>
    </lineage>
</organism>
<dbReference type="InterPro" id="IPR025315">
    <property type="entry name" value="DUF4220"/>
</dbReference>
<dbReference type="RefSeq" id="XP_010229183.1">
    <property type="nucleotide sequence ID" value="XM_010230881.3"/>
</dbReference>
<dbReference type="Proteomes" id="UP000008810">
    <property type="component" value="Chromosome 1"/>
</dbReference>
<reference evidence="4" key="3">
    <citation type="submission" date="2018-08" db="UniProtKB">
        <authorList>
            <consortium name="EnsemblPlants"/>
        </authorList>
    </citation>
    <scope>IDENTIFICATION</scope>
    <source>
        <strain evidence="4">cv. Bd21</strain>
    </source>
</reference>
<dbReference type="EnsemblPlants" id="KQK23580">
    <property type="protein sequence ID" value="KQK23580"/>
    <property type="gene ID" value="BRADI_1g74730v3"/>
</dbReference>
<name>I1H9K8_BRADI</name>
<evidence type="ECO:0000313" key="4">
    <source>
        <dbReference type="EnsemblPlants" id="KQK23580"/>
    </source>
</evidence>
<reference evidence="3 4" key="1">
    <citation type="journal article" date="2010" name="Nature">
        <title>Genome sequencing and analysis of the model grass Brachypodium distachyon.</title>
        <authorList>
            <consortium name="International Brachypodium Initiative"/>
        </authorList>
    </citation>
    <scope>NUCLEOTIDE SEQUENCE [LARGE SCALE GENOMIC DNA]</scope>
    <source>
        <strain evidence="3">Bd21</strain>
        <strain evidence="4">cv. Bd21</strain>
    </source>
</reference>
<keyword evidence="5" id="KW-1185">Reference proteome</keyword>
<evidence type="ECO:0000259" key="2">
    <source>
        <dbReference type="Pfam" id="PF13968"/>
    </source>
</evidence>
<feature type="transmembrane region" description="Helical" evidence="1">
    <location>
        <begin position="447"/>
        <end position="469"/>
    </location>
</feature>
<dbReference type="PANTHER" id="PTHR31325">
    <property type="entry name" value="OS01G0798800 PROTEIN-RELATED"/>
    <property type="match status" value="1"/>
</dbReference>
<dbReference type="Pfam" id="PF04578">
    <property type="entry name" value="DUF594"/>
    <property type="match status" value="1"/>
</dbReference>
<dbReference type="Pfam" id="PF13968">
    <property type="entry name" value="DUF4220"/>
    <property type="match status" value="1"/>
</dbReference>
<dbReference type="GeneID" id="100832216"/>
<evidence type="ECO:0000313" key="3">
    <source>
        <dbReference type="EMBL" id="KQK23580.1"/>
    </source>
</evidence>
<feature type="transmembrane region" description="Helical" evidence="1">
    <location>
        <begin position="44"/>
        <end position="64"/>
    </location>
</feature>
<feature type="transmembrane region" description="Helical" evidence="1">
    <location>
        <begin position="112"/>
        <end position="131"/>
    </location>
</feature>
<proteinExistence type="predicted"/>
<protein>
    <recommendedName>
        <fullName evidence="2">DUF4220 domain-containing protein</fullName>
    </recommendedName>
</protein>
<dbReference type="EnsemblPlants" id="PNT78168">
    <property type="protein sequence ID" value="PNT78168"/>
    <property type="gene ID" value="BRADI_1g74730v3"/>
</dbReference>
<dbReference type="KEGG" id="bdi:100832216"/>
<dbReference type="OMA" id="TMECIAG"/>
<gene>
    <name evidence="4" type="primary">LOC100832216</name>
    <name evidence="3" type="ORF">BRADI_1g74730v3</name>
</gene>
<dbReference type="EMBL" id="CM000880">
    <property type="protein sequence ID" value="KQK23580.1"/>
    <property type="molecule type" value="Genomic_DNA"/>
</dbReference>
<dbReference type="Gramene" id="KQK23580">
    <property type="protein sequence ID" value="KQK23580"/>
    <property type="gene ID" value="BRADI_1g74730v3"/>
</dbReference>
<accession>I1H9K8</accession>
<feature type="transmembrane region" description="Helical" evidence="1">
    <location>
        <begin position="296"/>
        <end position="326"/>
    </location>
</feature>
<dbReference type="InterPro" id="IPR007658">
    <property type="entry name" value="DUF594"/>
</dbReference>
<feature type="domain" description="DUF4220" evidence="2">
    <location>
        <begin position="47"/>
        <end position="365"/>
    </location>
</feature>
<dbReference type="Gramene" id="PNT78168">
    <property type="protein sequence ID" value="PNT78168"/>
    <property type="gene ID" value="BRADI_1g74730v3"/>
</dbReference>
<feature type="transmembrane region" description="Helical" evidence="1">
    <location>
        <begin position="84"/>
        <end position="105"/>
    </location>
</feature>
<dbReference type="STRING" id="15368.I1H9K8"/>
<keyword evidence="1" id="KW-1133">Transmembrane helix</keyword>
<reference evidence="3" key="2">
    <citation type="submission" date="2017-06" db="EMBL/GenBank/DDBJ databases">
        <title>WGS assembly of Brachypodium distachyon.</title>
        <authorList>
            <consortium name="The International Brachypodium Initiative"/>
            <person name="Lucas S."/>
            <person name="Harmon-Smith M."/>
            <person name="Lail K."/>
            <person name="Tice H."/>
            <person name="Grimwood J."/>
            <person name="Bruce D."/>
            <person name="Barry K."/>
            <person name="Shu S."/>
            <person name="Lindquist E."/>
            <person name="Wang M."/>
            <person name="Pitluck S."/>
            <person name="Vogel J.P."/>
            <person name="Garvin D.F."/>
            <person name="Mockler T.C."/>
            <person name="Schmutz J."/>
            <person name="Rokhsar D."/>
            <person name="Bevan M.W."/>
        </authorList>
    </citation>
    <scope>NUCLEOTIDE SEQUENCE</scope>
    <source>
        <strain evidence="3">Bd21</strain>
    </source>
</reference>
<dbReference type="OrthoDB" id="668728at2759"/>
<dbReference type="eggNOG" id="ENOG502R67Q">
    <property type="taxonomic scope" value="Eukaryota"/>
</dbReference>
<dbReference type="HOGENOM" id="CLU_009180_6_0_1"/>
<dbReference type="AlphaFoldDB" id="I1H9K8"/>
<feature type="transmembrane region" description="Helical" evidence="1">
    <location>
        <begin position="265"/>
        <end position="284"/>
    </location>
</feature>
<dbReference type="EMBL" id="CM000880">
    <property type="protein sequence ID" value="PNT78168.1"/>
    <property type="molecule type" value="Genomic_DNA"/>
</dbReference>
<evidence type="ECO:0000256" key="1">
    <source>
        <dbReference type="SAM" id="Phobius"/>
    </source>
</evidence>
<sequence length="636" mass="72362">MENLVKLYHGWEIQLLVLLSFAIQIFLFFTGGLRRRSINMLLRLSIWVAYLGADMIAVYALGYLSQHEGATSGRDTITGTHPLAFFWAPFLLTHLGGQDTITAFAMEDNNLWLRHLLNLMVQVILALYVFWKSIGRHSVEFLVSGIFLFIAGILKYGERTWSLKCGSYKSLESSTGDHCKHQFPELVDGDVGYSNVVCTGLRSMLDVFNFFAGRTLFVGSQMRFGREGLGARLPNQALKVLGIELGMMYDDLYTKALVLRTRSGLIIRCISQISALVAFILFFVGNKYGYSRADVAITYSLFVGGFFLEVCAVFIFMMSPWTWAWFKAQKYDRLARFSWSLFSSGLIGWPEKGPLWSNAMGQYNLRCWFEGSDQPTSCGQRVMSMTRKLAKSVGAKKEKIFWLSKLLDTEYVKADKVMECLEETVVRFVCEPHEFEKIREWPNLDSLLRYAQVFYIADFGFAIVFMHMFTEQHLSKYPCSDVEADVAADIEVLVEVCRKLSRYMMHLLVTLPSLLPLNASAVGTLDQWQADMLENDIMTELKGFEPQPGKEALEEIKEVWVRLVIYAAAKSQPEIHAAQLARGGEALSFVWLQLAHYNCGDFGFSRMELTRDRSKHSVFYVLQLQEVVMEGTGFPG</sequence>
<feature type="transmembrane region" description="Helical" evidence="1">
    <location>
        <begin position="137"/>
        <end position="154"/>
    </location>
</feature>